<feature type="transmembrane region" description="Helical" evidence="1">
    <location>
        <begin position="36"/>
        <end position="58"/>
    </location>
</feature>
<protein>
    <submittedName>
        <fullName evidence="2">Uncharacterized protein</fullName>
    </submittedName>
</protein>
<dbReference type="RefSeq" id="WP_130307060.1">
    <property type="nucleotide sequence ID" value="NZ_SHKN01000001.1"/>
</dbReference>
<keyword evidence="1" id="KW-1133">Transmembrane helix</keyword>
<keyword evidence="3" id="KW-1185">Reference proteome</keyword>
<dbReference type="AlphaFoldDB" id="A0A4Q7VLJ6"/>
<dbReference type="Proteomes" id="UP000293562">
    <property type="component" value="Unassembled WGS sequence"/>
</dbReference>
<evidence type="ECO:0000313" key="2">
    <source>
        <dbReference type="EMBL" id="RZT96987.1"/>
    </source>
</evidence>
<comment type="caution">
    <text evidence="2">The sequence shown here is derived from an EMBL/GenBank/DDBJ whole genome shotgun (WGS) entry which is preliminary data.</text>
</comment>
<name>A0A4Q7VLJ6_9BACT</name>
<proteinExistence type="predicted"/>
<keyword evidence="1" id="KW-0472">Membrane</keyword>
<organism evidence="2 3">
    <name type="scientific">Ancylomarina subtilis</name>
    <dbReference type="NCBI Taxonomy" id="1639035"/>
    <lineage>
        <taxon>Bacteria</taxon>
        <taxon>Pseudomonadati</taxon>
        <taxon>Bacteroidota</taxon>
        <taxon>Bacteroidia</taxon>
        <taxon>Marinilabiliales</taxon>
        <taxon>Marinifilaceae</taxon>
        <taxon>Ancylomarina</taxon>
    </lineage>
</organism>
<accession>A0A4Q7VLJ6</accession>
<reference evidence="2 3" key="1">
    <citation type="submission" date="2019-02" db="EMBL/GenBank/DDBJ databases">
        <title>Genomic Encyclopedia of Type Strains, Phase IV (KMG-IV): sequencing the most valuable type-strain genomes for metagenomic binning, comparative biology and taxonomic classification.</title>
        <authorList>
            <person name="Goeker M."/>
        </authorList>
    </citation>
    <scope>NUCLEOTIDE SEQUENCE [LARGE SCALE GENOMIC DNA]</scope>
    <source>
        <strain evidence="2 3">DSM 28825</strain>
    </source>
</reference>
<evidence type="ECO:0000256" key="1">
    <source>
        <dbReference type="SAM" id="Phobius"/>
    </source>
</evidence>
<keyword evidence="1" id="KW-0812">Transmembrane</keyword>
<sequence length="68" mass="7626">MKKIIIAFLFFGVFLSVSYFGVEYLSDMIFNDTRGALKSEIIRSIIVGGVTALLLVIANRKSLRKGKR</sequence>
<gene>
    <name evidence="2" type="ORF">EV201_1643</name>
</gene>
<dbReference type="EMBL" id="SHKN01000001">
    <property type="protein sequence ID" value="RZT96987.1"/>
    <property type="molecule type" value="Genomic_DNA"/>
</dbReference>
<evidence type="ECO:0000313" key="3">
    <source>
        <dbReference type="Proteomes" id="UP000293562"/>
    </source>
</evidence>